<proteinExistence type="predicted"/>
<sequence length="617" mass="66070">MSQVSKRPSSTATDQPALLRKQLFSTIAAMLGGGCIAMPAAAGEFQLENGAEGKWTLNASVGVGRRMRGPDDALISTVHGGRGGSSNDDGELNYDKGAIFTSIARLSGEVLIKQDKVGVLIGAKGWYDYTGKRSDVAHGNFGNGYMAGRPLDDAGFDRLTKFSGAELGNAYVFADLDLAANMPVNVKLGNHVVNWGESLFIPGINQFGAFDVTAANRPGAQVKDILLPIPQLSANLGLAEGLSLDVFYQFRWRKTVLDGCGTYWSLSDLLNCPAGALVGGDALGLSDRSQFAGVPVAPGVPDINFRMRRAPDKEPRNGGQFGLALHYFSAALDTDLGAYVVNYHQRTPIVTALKTASPNNSAWGTILPPMQYQFDYSAENIKVVGASASTVLKGWTVSGEISHSRDIPVQINAVDLVLGTGFGIGPQGAAGSAAPGSYIRGYDLKNRTQVQLSTIRIVPQLMAAESLTLIGEAAYQRWSGIGEPGTGPRYGRNFVYGMGQSATVACAATANPNPDYCENKGYFTSNAWGYRVLAELSYPNAYAGVNLKPRLFWSHDVKGYAADAAFSAHRQILALGLRAEYNSRYYGDISYTRFNRNAKYDVLHDRDFVSVVAGINF</sequence>
<dbReference type="EMBL" id="FPBO01000036">
    <property type="protein sequence ID" value="SFV12436.1"/>
    <property type="molecule type" value="Genomic_DNA"/>
</dbReference>
<gene>
    <name evidence="1" type="ORF">SAMN05216552_103628</name>
</gene>
<dbReference type="Proteomes" id="UP000199391">
    <property type="component" value="Unassembled WGS sequence"/>
</dbReference>
<evidence type="ECO:0008006" key="3">
    <source>
        <dbReference type="Google" id="ProtNLM"/>
    </source>
</evidence>
<dbReference type="PROSITE" id="PS51257">
    <property type="entry name" value="PROKAR_LIPOPROTEIN"/>
    <property type="match status" value="1"/>
</dbReference>
<dbReference type="InterPro" id="IPR010727">
    <property type="entry name" value="DUF1302"/>
</dbReference>
<reference evidence="2" key="1">
    <citation type="submission" date="2016-10" db="EMBL/GenBank/DDBJ databases">
        <authorList>
            <person name="Varghese N."/>
            <person name="Submissions S."/>
        </authorList>
    </citation>
    <scope>NUCLEOTIDE SEQUENCE [LARGE SCALE GENOMIC DNA]</scope>
    <source>
        <strain evidence="2">CGMCC 1.11014</strain>
    </source>
</reference>
<dbReference type="Pfam" id="PF06980">
    <property type="entry name" value="DUF1302"/>
    <property type="match status" value="1"/>
</dbReference>
<dbReference type="STRING" id="1035707.SAMN05216552_103628"/>
<organism evidence="1 2">
    <name type="scientific">Pseudoduganella namucuonensis</name>
    <dbReference type="NCBI Taxonomy" id="1035707"/>
    <lineage>
        <taxon>Bacteria</taxon>
        <taxon>Pseudomonadati</taxon>
        <taxon>Pseudomonadota</taxon>
        <taxon>Betaproteobacteria</taxon>
        <taxon>Burkholderiales</taxon>
        <taxon>Oxalobacteraceae</taxon>
        <taxon>Telluria group</taxon>
        <taxon>Pseudoduganella</taxon>
    </lineage>
</organism>
<keyword evidence="2" id="KW-1185">Reference proteome</keyword>
<dbReference type="RefSeq" id="WP_093559164.1">
    <property type="nucleotide sequence ID" value="NZ_FPBO01000036.1"/>
</dbReference>
<evidence type="ECO:0000313" key="1">
    <source>
        <dbReference type="EMBL" id="SFV12436.1"/>
    </source>
</evidence>
<protein>
    <recommendedName>
        <fullName evidence="3">DUF1302 domain-containing protein</fullName>
    </recommendedName>
</protein>
<dbReference type="AlphaFoldDB" id="A0A1I7LRV5"/>
<evidence type="ECO:0000313" key="2">
    <source>
        <dbReference type="Proteomes" id="UP000199391"/>
    </source>
</evidence>
<accession>A0A1I7LRV5</accession>
<dbReference type="OrthoDB" id="8522166at2"/>
<name>A0A1I7LRV5_9BURK</name>